<reference evidence="2" key="1">
    <citation type="journal article" date="2024" name="Proc. Natl. Acad. Sci. U.S.A.">
        <title>Extraordinary preservation of gene collinearity over three hundred million years revealed in homosporous lycophytes.</title>
        <authorList>
            <person name="Li C."/>
            <person name="Wickell D."/>
            <person name="Kuo L.Y."/>
            <person name="Chen X."/>
            <person name="Nie B."/>
            <person name="Liao X."/>
            <person name="Peng D."/>
            <person name="Ji J."/>
            <person name="Jenkins J."/>
            <person name="Williams M."/>
            <person name="Shu S."/>
            <person name="Plott C."/>
            <person name="Barry K."/>
            <person name="Rajasekar S."/>
            <person name="Grimwood J."/>
            <person name="Han X."/>
            <person name="Sun S."/>
            <person name="Hou Z."/>
            <person name="He W."/>
            <person name="Dai G."/>
            <person name="Sun C."/>
            <person name="Schmutz J."/>
            <person name="Leebens-Mack J.H."/>
            <person name="Li F.W."/>
            <person name="Wang L."/>
        </authorList>
    </citation>
    <scope>NUCLEOTIDE SEQUENCE [LARGE SCALE GENOMIC DNA]</scope>
    <source>
        <strain evidence="2">cv. PW_Plant_1</strain>
    </source>
</reference>
<evidence type="ECO:0000313" key="1">
    <source>
        <dbReference type="EMBL" id="KAJ7516934.1"/>
    </source>
</evidence>
<accession>A0ACC2AHB9</accession>
<dbReference type="Proteomes" id="UP001162992">
    <property type="component" value="Chromosome 21"/>
</dbReference>
<sequence length="394" mass="44203">MMSNERLRWVVVVGIVALYMGLDPLNISPAAQVQEFAPQYLSLPSYANITFPRDTHNRLQKAEIQETDFCGPESLAFDAQGRGPYTGTSDGRVMRWDGPLVGWTEFAYIALNRSHVCKASSVPSPDSEHICGRPLGLRFNHKTGDLYITDAYFGLLMVGPEGGLAKLLTNEAEHISFRFTNDLDIDSGGIIYFTDSSTKFERRNFMLAILAADNSGRLLKYDFKTKETSVLLRDLHFPNGISLSKDGSFLVLAETTTARIFRLLRFWLKGPKAGKAELFAQLPGHPDNVRCNDKGEFWVAIHSVRSELLRFLGPLPLLRKALLKIPVPLRYTYSKFQKSQGMVVRYNADGEILEVLEDQQGAVVKYISEVEEQNGKLWLGSVLLPRIAILERLA</sequence>
<dbReference type="EMBL" id="CM055112">
    <property type="protein sequence ID" value="KAJ7516934.1"/>
    <property type="molecule type" value="Genomic_DNA"/>
</dbReference>
<comment type="caution">
    <text evidence="1">The sequence shown here is derived from an EMBL/GenBank/DDBJ whole genome shotgun (WGS) entry which is preliminary data.</text>
</comment>
<proteinExistence type="predicted"/>
<evidence type="ECO:0000313" key="2">
    <source>
        <dbReference type="Proteomes" id="UP001162992"/>
    </source>
</evidence>
<protein>
    <submittedName>
        <fullName evidence="1">Uncharacterized protein</fullName>
    </submittedName>
</protein>
<gene>
    <name evidence="1" type="ORF">O6H91_21G004900</name>
</gene>
<keyword evidence="2" id="KW-1185">Reference proteome</keyword>
<organism evidence="1 2">
    <name type="scientific">Diphasiastrum complanatum</name>
    <name type="common">Issler's clubmoss</name>
    <name type="synonym">Lycopodium complanatum</name>
    <dbReference type="NCBI Taxonomy" id="34168"/>
    <lineage>
        <taxon>Eukaryota</taxon>
        <taxon>Viridiplantae</taxon>
        <taxon>Streptophyta</taxon>
        <taxon>Embryophyta</taxon>
        <taxon>Tracheophyta</taxon>
        <taxon>Lycopodiopsida</taxon>
        <taxon>Lycopodiales</taxon>
        <taxon>Lycopodiaceae</taxon>
        <taxon>Lycopodioideae</taxon>
        <taxon>Diphasiastrum</taxon>
    </lineage>
</organism>
<name>A0ACC2AHB9_DIPCM</name>